<name>A0A285ZW82_9SPHI</name>
<dbReference type="OrthoDB" id="798617at2"/>
<gene>
    <name evidence="1" type="ORF">SAMN06297358_1301</name>
</gene>
<evidence type="ECO:0000313" key="1">
    <source>
        <dbReference type="EMBL" id="SOD13904.1"/>
    </source>
</evidence>
<keyword evidence="2" id="KW-1185">Reference proteome</keyword>
<proteinExistence type="predicted"/>
<sequence>MQKQPFDETGLQSLLQALYALTDQQLNEEAAALKLQPKLWINGHFELTSEQLDYLDQMPAPISHFLGEQGSFAIGNRLPIVLHKEGDTPGDEDKLFKPKSNLTIETDSQGHISVGGSMSIDITYLNS</sequence>
<dbReference type="AlphaFoldDB" id="A0A285ZW82"/>
<dbReference type="EMBL" id="OCMT01000002">
    <property type="protein sequence ID" value="SOD13904.1"/>
    <property type="molecule type" value="Genomic_DNA"/>
</dbReference>
<evidence type="ECO:0000313" key="2">
    <source>
        <dbReference type="Proteomes" id="UP000219281"/>
    </source>
</evidence>
<dbReference type="Proteomes" id="UP000219281">
    <property type="component" value="Unassembled WGS sequence"/>
</dbReference>
<accession>A0A285ZW82</accession>
<protein>
    <submittedName>
        <fullName evidence="1">Uncharacterized protein</fullName>
    </submittedName>
</protein>
<dbReference type="RefSeq" id="WP_097130100.1">
    <property type="nucleotide sequence ID" value="NZ_OCMT01000002.1"/>
</dbReference>
<reference evidence="2" key="1">
    <citation type="submission" date="2017-09" db="EMBL/GenBank/DDBJ databases">
        <authorList>
            <person name="Varghese N."/>
            <person name="Submissions S."/>
        </authorList>
    </citation>
    <scope>NUCLEOTIDE SEQUENCE [LARGE SCALE GENOMIC DNA]</scope>
    <source>
        <strain evidence="2">CGMCC 1.12803</strain>
    </source>
</reference>
<organism evidence="1 2">
    <name type="scientific">Pedobacter xixiisoli</name>
    <dbReference type="NCBI Taxonomy" id="1476464"/>
    <lineage>
        <taxon>Bacteria</taxon>
        <taxon>Pseudomonadati</taxon>
        <taxon>Bacteroidota</taxon>
        <taxon>Sphingobacteriia</taxon>
        <taxon>Sphingobacteriales</taxon>
        <taxon>Sphingobacteriaceae</taxon>
        <taxon>Pedobacter</taxon>
    </lineage>
</organism>